<dbReference type="GO" id="GO:0006264">
    <property type="term" value="P:mitochondrial DNA replication"/>
    <property type="evidence" value="ECO:0007669"/>
    <property type="project" value="TreeGrafter"/>
</dbReference>
<keyword evidence="3" id="KW-0547">Nucleotide-binding</keyword>
<name>A0A8C4R9S1_EPTBU</name>
<evidence type="ECO:0000256" key="4">
    <source>
        <dbReference type="ARBA" id="ARBA00022792"/>
    </source>
</evidence>
<dbReference type="Gene3D" id="3.40.1360.10">
    <property type="match status" value="1"/>
</dbReference>
<dbReference type="Gene3D" id="3.40.50.300">
    <property type="entry name" value="P-loop containing nucleotide triphosphate hydrolases"/>
    <property type="match status" value="1"/>
</dbReference>
<evidence type="ECO:0000256" key="10">
    <source>
        <dbReference type="ARBA" id="ARBA00023128"/>
    </source>
</evidence>
<evidence type="ECO:0000256" key="1">
    <source>
        <dbReference type="ARBA" id="ARBA00004436"/>
    </source>
</evidence>
<dbReference type="Pfam" id="PF13481">
    <property type="entry name" value="AAA_25"/>
    <property type="match status" value="1"/>
</dbReference>
<comment type="catalytic activity">
    <reaction evidence="15">
        <text>ATP + H2O = ADP + phosphate + H(+)</text>
        <dbReference type="Rhea" id="RHEA:13065"/>
        <dbReference type="ChEBI" id="CHEBI:15377"/>
        <dbReference type="ChEBI" id="CHEBI:15378"/>
        <dbReference type="ChEBI" id="CHEBI:30616"/>
        <dbReference type="ChEBI" id="CHEBI:43474"/>
        <dbReference type="ChEBI" id="CHEBI:456216"/>
        <dbReference type="EC" id="5.6.2.3"/>
    </reaction>
</comment>
<keyword evidence="6" id="KW-0347">Helicase</keyword>
<proteinExistence type="predicted"/>
<keyword evidence="7" id="KW-0067">ATP-binding</keyword>
<dbReference type="GO" id="GO:0043139">
    <property type="term" value="F:5'-3' DNA helicase activity"/>
    <property type="evidence" value="ECO:0007669"/>
    <property type="project" value="UniProtKB-EC"/>
</dbReference>
<dbReference type="SUPFAM" id="SSF52540">
    <property type="entry name" value="P-loop containing nucleoside triphosphate hydrolases"/>
    <property type="match status" value="1"/>
</dbReference>
<dbReference type="GO" id="GO:0042645">
    <property type="term" value="C:mitochondrial nucleoid"/>
    <property type="evidence" value="ECO:0007669"/>
    <property type="project" value="UniProtKB-SubCell"/>
</dbReference>
<keyword evidence="5" id="KW-0378">Hydrolase</keyword>
<dbReference type="SUPFAM" id="SSF56731">
    <property type="entry name" value="DNA primase core"/>
    <property type="match status" value="1"/>
</dbReference>
<keyword evidence="12" id="KW-0413">Isomerase</keyword>
<keyword evidence="8" id="KW-0809">Transit peptide</keyword>
<evidence type="ECO:0000256" key="7">
    <source>
        <dbReference type="ARBA" id="ARBA00022840"/>
    </source>
</evidence>
<feature type="region of interest" description="Disordered" evidence="17">
    <location>
        <begin position="686"/>
        <end position="706"/>
    </location>
</feature>
<evidence type="ECO:0000256" key="2">
    <source>
        <dbReference type="ARBA" id="ARBA00004637"/>
    </source>
</evidence>
<dbReference type="EC" id="5.6.2.3" evidence="14"/>
<evidence type="ECO:0000256" key="13">
    <source>
        <dbReference type="ARBA" id="ARBA00023271"/>
    </source>
</evidence>
<dbReference type="GeneTree" id="ENSGT00390000004495"/>
<organism evidence="19 20">
    <name type="scientific">Eptatretus burgeri</name>
    <name type="common">Inshore hagfish</name>
    <dbReference type="NCBI Taxonomy" id="7764"/>
    <lineage>
        <taxon>Eukaryota</taxon>
        <taxon>Metazoa</taxon>
        <taxon>Chordata</taxon>
        <taxon>Craniata</taxon>
        <taxon>Vertebrata</taxon>
        <taxon>Cyclostomata</taxon>
        <taxon>Myxini</taxon>
        <taxon>Myxiniformes</taxon>
        <taxon>Myxinidae</taxon>
        <taxon>Eptatretinae</taxon>
        <taxon>Eptatretus</taxon>
    </lineage>
</organism>
<keyword evidence="20" id="KW-1185">Reference proteome</keyword>
<dbReference type="Proteomes" id="UP000694388">
    <property type="component" value="Unplaced"/>
</dbReference>
<dbReference type="AlphaFoldDB" id="A0A8C4R9S1"/>
<evidence type="ECO:0000313" key="20">
    <source>
        <dbReference type="Proteomes" id="UP000694388"/>
    </source>
</evidence>
<dbReference type="CDD" id="cd01029">
    <property type="entry name" value="TOPRIM_primases"/>
    <property type="match status" value="1"/>
</dbReference>
<dbReference type="GO" id="GO:0003697">
    <property type="term" value="F:single-stranded DNA binding"/>
    <property type="evidence" value="ECO:0007669"/>
    <property type="project" value="InterPro"/>
</dbReference>
<keyword evidence="13" id="KW-1135">Mitochondrion nucleoid</keyword>
<evidence type="ECO:0000256" key="3">
    <source>
        <dbReference type="ARBA" id="ARBA00022741"/>
    </source>
</evidence>
<dbReference type="PANTHER" id="PTHR12873">
    <property type="entry name" value="T7-LIKE MITOCHONDRIAL DNA HELICASE"/>
    <property type="match status" value="1"/>
</dbReference>
<keyword evidence="10" id="KW-0496">Mitochondrion</keyword>
<dbReference type="FunFam" id="3.40.50.300:FF:000845">
    <property type="entry name" value="Mitochondrial helicase twinkle"/>
    <property type="match status" value="1"/>
</dbReference>
<evidence type="ECO:0000256" key="9">
    <source>
        <dbReference type="ARBA" id="ARBA00023121"/>
    </source>
</evidence>
<keyword evidence="9" id="KW-0446">Lipid-binding</keyword>
<sequence length="706" mass="80085">MWHHGRIITRLLERALVWTPSTSTLWNAKLNPALMEGAMSFAGLKRRSTICERLAQQLVTLQVRHCHATRPVTRRSLQKMMGLGDDEFKDLTVTERRQYLRSKKLDFYEGYTCLLMGSPFVHRLETPVGKEDAKLFINKTTGQFFCKESLMEGTWDDIQVFLEAWLNSGQPLDKPREAKFVTEEYEDAEAQFVREEVDRIWRKASTFVAMEPSECAMVKQLFSARKLSDSTLNRFKVRWLAATKSLVFPWFGPHGNLKGLKLLSAKFDGTTVSYEESTLPRGNLYCNLFGLYEAASSDTELVLTASELDCLAVSQAVGKMAVAALPRGISSLSPSLLPYLEQYKKIILWLGSDLTAWEAAKVFARKLALRRCCLVPAGDPPQLQPLQALTEGPSCLQRVVRGALRAAHKDITSFRQLRENVRGELVNIDQAAGTKWNRFPELNKVLKGHRRGELTVFTGPTGSGKTTFISEYALDLCIQGVNTLWGSFEISNVRLARVMLTQFSQCELALHLEDYDMWADRFEMLPLYFMTFQGQQSIKTVMNTMQHAVYVYDISHVVIDNLQFMMGQSNSSLDRFAMQDHIIRAFRNFATTYSCHVTLVIHPRKEDDDKELQISSILGTAKASQEADNIMILQNRRLGSTHGHRRIQVVKNRFDGDLGTVPLEFHKPTLSFTTSKWRVKHCKENSLAPQGPVPPTSADRVFSSLE</sequence>
<dbReference type="InterPro" id="IPR027417">
    <property type="entry name" value="P-loop_NTPase"/>
</dbReference>
<evidence type="ECO:0000313" key="19">
    <source>
        <dbReference type="Ensembl" id="ENSEBUP00000026327.1"/>
    </source>
</evidence>
<protein>
    <recommendedName>
        <fullName evidence="14">DNA 5'-3' helicase</fullName>
        <ecNumber evidence="14">5.6.2.3</ecNumber>
    </recommendedName>
    <alternativeName>
        <fullName evidence="16">Twinkle protein, mitochondrial</fullName>
    </alternativeName>
</protein>
<evidence type="ECO:0000256" key="5">
    <source>
        <dbReference type="ARBA" id="ARBA00022801"/>
    </source>
</evidence>
<comment type="subcellular location">
    <subcellularLocation>
        <location evidence="2">Mitochondrion inner membrane</location>
        <topology evidence="2">Peripheral membrane protein</topology>
    </subcellularLocation>
    <subcellularLocation>
        <location evidence="1">Mitochondrion matrix</location>
        <location evidence="1">Mitochondrion nucleoid</location>
    </subcellularLocation>
</comment>
<evidence type="ECO:0000256" key="17">
    <source>
        <dbReference type="SAM" id="MobiDB-lite"/>
    </source>
</evidence>
<evidence type="ECO:0000256" key="14">
    <source>
        <dbReference type="ARBA" id="ARBA00044969"/>
    </source>
</evidence>
<dbReference type="GO" id="GO:0005743">
    <property type="term" value="C:mitochondrial inner membrane"/>
    <property type="evidence" value="ECO:0007669"/>
    <property type="project" value="UniProtKB-SubCell"/>
</dbReference>
<reference evidence="19" key="2">
    <citation type="submission" date="2025-09" db="UniProtKB">
        <authorList>
            <consortium name="Ensembl"/>
        </authorList>
    </citation>
    <scope>IDENTIFICATION</scope>
</reference>
<dbReference type="OMA" id="GIRWSRF"/>
<dbReference type="InterPro" id="IPR034154">
    <property type="entry name" value="TOPRIM_DnaG/twinkle"/>
</dbReference>
<evidence type="ECO:0000256" key="16">
    <source>
        <dbReference type="ARBA" id="ARBA00075597"/>
    </source>
</evidence>
<evidence type="ECO:0000256" key="15">
    <source>
        <dbReference type="ARBA" id="ARBA00048954"/>
    </source>
</evidence>
<evidence type="ECO:0000256" key="8">
    <source>
        <dbReference type="ARBA" id="ARBA00022946"/>
    </source>
</evidence>
<dbReference type="Ensembl" id="ENSEBUT00000026903.1">
    <property type="protein sequence ID" value="ENSEBUP00000026327.1"/>
    <property type="gene ID" value="ENSEBUG00000016218.1"/>
</dbReference>
<dbReference type="GO" id="GO:0016787">
    <property type="term" value="F:hydrolase activity"/>
    <property type="evidence" value="ECO:0007669"/>
    <property type="project" value="UniProtKB-KW"/>
</dbReference>
<evidence type="ECO:0000259" key="18">
    <source>
        <dbReference type="PROSITE" id="PS51199"/>
    </source>
</evidence>
<dbReference type="InterPro" id="IPR007694">
    <property type="entry name" value="DNA_helicase_DnaB-like_C"/>
</dbReference>
<keyword evidence="11" id="KW-0472">Membrane</keyword>
<dbReference type="PROSITE" id="PS51199">
    <property type="entry name" value="SF4_HELICASE"/>
    <property type="match status" value="1"/>
</dbReference>
<dbReference type="GO" id="GO:0005524">
    <property type="term" value="F:ATP binding"/>
    <property type="evidence" value="ECO:0007669"/>
    <property type="project" value="UniProtKB-KW"/>
</dbReference>
<evidence type="ECO:0000256" key="12">
    <source>
        <dbReference type="ARBA" id="ARBA00023235"/>
    </source>
</evidence>
<keyword evidence="4" id="KW-0999">Mitochondrion inner membrane</keyword>
<evidence type="ECO:0000256" key="6">
    <source>
        <dbReference type="ARBA" id="ARBA00022806"/>
    </source>
</evidence>
<accession>A0A8C4R9S1</accession>
<dbReference type="CDD" id="cd01122">
    <property type="entry name" value="Twinkle_C"/>
    <property type="match status" value="1"/>
</dbReference>
<reference evidence="19" key="1">
    <citation type="submission" date="2025-08" db="UniProtKB">
        <authorList>
            <consortium name="Ensembl"/>
        </authorList>
    </citation>
    <scope>IDENTIFICATION</scope>
</reference>
<dbReference type="InterPro" id="IPR027032">
    <property type="entry name" value="Twinkle-like"/>
</dbReference>
<evidence type="ECO:0000256" key="11">
    <source>
        <dbReference type="ARBA" id="ARBA00023136"/>
    </source>
</evidence>
<dbReference type="GO" id="GO:0008289">
    <property type="term" value="F:lipid binding"/>
    <property type="evidence" value="ECO:0007669"/>
    <property type="project" value="UniProtKB-KW"/>
</dbReference>
<feature type="domain" description="SF4 helicase" evidence="18">
    <location>
        <begin position="428"/>
        <end position="679"/>
    </location>
</feature>
<dbReference type="PANTHER" id="PTHR12873:SF0">
    <property type="entry name" value="TWINKLE MTDNA HELICASE"/>
    <property type="match status" value="1"/>
</dbReference>